<evidence type="ECO:0000313" key="2">
    <source>
        <dbReference type="EMBL" id="EOT83557.1"/>
    </source>
</evidence>
<dbReference type="AlphaFoldDB" id="S0L4C2"/>
<keyword evidence="1" id="KW-0812">Transmembrane</keyword>
<protein>
    <submittedName>
        <fullName evidence="2">Uncharacterized protein</fullName>
    </submittedName>
</protein>
<proteinExistence type="predicted"/>
<keyword evidence="3" id="KW-1185">Reference proteome</keyword>
<dbReference type="PATRIC" id="fig|1140003.3.peg.1354"/>
<evidence type="ECO:0000256" key="1">
    <source>
        <dbReference type="SAM" id="Phobius"/>
    </source>
</evidence>
<keyword evidence="1" id="KW-0472">Membrane</keyword>
<organism evidence="2 3">
    <name type="scientific">Enterococcus sulfureus ATCC 49903</name>
    <dbReference type="NCBI Taxonomy" id="1140003"/>
    <lineage>
        <taxon>Bacteria</taxon>
        <taxon>Bacillati</taxon>
        <taxon>Bacillota</taxon>
        <taxon>Bacilli</taxon>
        <taxon>Lactobacillales</taxon>
        <taxon>Enterococcaceae</taxon>
        <taxon>Enterococcus</taxon>
    </lineage>
</organism>
<name>S0L4C2_9ENTE</name>
<sequence>MYAIRRTLAVILLVLVFSAAPIFLKLFIGLPIFMILLLDYEEFCFQSKMKSGGQQK</sequence>
<accession>S0L4C2</accession>
<comment type="caution">
    <text evidence="2">The sequence shown here is derived from an EMBL/GenBank/DDBJ whole genome shotgun (WGS) entry which is preliminary data.</text>
</comment>
<dbReference type="EMBL" id="ASWO01000005">
    <property type="protein sequence ID" value="EOT83557.1"/>
    <property type="molecule type" value="Genomic_DNA"/>
</dbReference>
<feature type="transmembrane region" description="Helical" evidence="1">
    <location>
        <begin position="7"/>
        <end position="38"/>
    </location>
</feature>
<reference evidence="2 3" key="1">
    <citation type="submission" date="2013-03" db="EMBL/GenBank/DDBJ databases">
        <title>The Genome Sequence of Enterococcus sulfureus ATCC_49903 (PacBio/Illumina hybrid assembly).</title>
        <authorList>
            <consortium name="The Broad Institute Genomics Platform"/>
            <consortium name="The Broad Institute Genome Sequencing Center for Infectious Disease"/>
            <person name="Earl A."/>
            <person name="Russ C."/>
            <person name="Gilmore M."/>
            <person name="Surin D."/>
            <person name="Walker B."/>
            <person name="Young S."/>
            <person name="Zeng Q."/>
            <person name="Gargeya S."/>
            <person name="Fitzgerald M."/>
            <person name="Haas B."/>
            <person name="Abouelleil A."/>
            <person name="Allen A.W."/>
            <person name="Alvarado L."/>
            <person name="Arachchi H.M."/>
            <person name="Berlin A.M."/>
            <person name="Chapman S.B."/>
            <person name="Gainer-Dewar J."/>
            <person name="Goldberg J."/>
            <person name="Griggs A."/>
            <person name="Gujja S."/>
            <person name="Hansen M."/>
            <person name="Howarth C."/>
            <person name="Imamovic A."/>
            <person name="Ireland A."/>
            <person name="Larimer J."/>
            <person name="McCowan C."/>
            <person name="Murphy C."/>
            <person name="Pearson M."/>
            <person name="Poon T.W."/>
            <person name="Priest M."/>
            <person name="Roberts A."/>
            <person name="Saif S."/>
            <person name="Shea T."/>
            <person name="Sisk P."/>
            <person name="Sykes S."/>
            <person name="Wortman J."/>
            <person name="Nusbaum C."/>
            <person name="Birren B."/>
        </authorList>
    </citation>
    <scope>NUCLEOTIDE SEQUENCE [LARGE SCALE GENOMIC DNA]</scope>
    <source>
        <strain evidence="2 3">ATCC 49903</strain>
    </source>
</reference>
<keyword evidence="1" id="KW-1133">Transmembrane helix</keyword>
<gene>
    <name evidence="2" type="ORF">I573_01279</name>
</gene>
<dbReference type="STRING" id="1140003.OMY_01401"/>
<dbReference type="Proteomes" id="UP000015961">
    <property type="component" value="Unassembled WGS sequence"/>
</dbReference>
<dbReference type="RefSeq" id="WP_016185849.1">
    <property type="nucleotide sequence ID" value="NZ_ASWO01000005.1"/>
</dbReference>
<evidence type="ECO:0000313" key="3">
    <source>
        <dbReference type="Proteomes" id="UP000015961"/>
    </source>
</evidence>